<reference evidence="3 4" key="1">
    <citation type="journal article" date="2018" name="Evol. Lett.">
        <title>Horizontal gene cluster transfer increased hallucinogenic mushroom diversity.</title>
        <authorList>
            <person name="Reynolds H.T."/>
            <person name="Vijayakumar V."/>
            <person name="Gluck-Thaler E."/>
            <person name="Korotkin H.B."/>
            <person name="Matheny P.B."/>
            <person name="Slot J.C."/>
        </authorList>
    </citation>
    <scope>NUCLEOTIDE SEQUENCE [LARGE SCALE GENOMIC DNA]</scope>
    <source>
        <strain evidence="3 4">2629</strain>
    </source>
</reference>
<organism evidence="3 4">
    <name type="scientific">Panaeolus cyanescens</name>
    <dbReference type="NCBI Taxonomy" id="181874"/>
    <lineage>
        <taxon>Eukaryota</taxon>
        <taxon>Fungi</taxon>
        <taxon>Dikarya</taxon>
        <taxon>Basidiomycota</taxon>
        <taxon>Agaricomycotina</taxon>
        <taxon>Agaricomycetes</taxon>
        <taxon>Agaricomycetidae</taxon>
        <taxon>Agaricales</taxon>
        <taxon>Agaricineae</taxon>
        <taxon>Galeropsidaceae</taxon>
        <taxon>Panaeolus</taxon>
    </lineage>
</organism>
<feature type="region of interest" description="Disordered" evidence="1">
    <location>
        <begin position="64"/>
        <end position="133"/>
    </location>
</feature>
<evidence type="ECO:0000256" key="2">
    <source>
        <dbReference type="SAM" id="SignalP"/>
    </source>
</evidence>
<evidence type="ECO:0000313" key="3">
    <source>
        <dbReference type="EMBL" id="PPQ73330.1"/>
    </source>
</evidence>
<proteinExistence type="predicted"/>
<protein>
    <recommendedName>
        <fullName evidence="5">Aminoglycoside phosphotransferase domain-containing protein</fullName>
    </recommendedName>
</protein>
<dbReference type="InterPro" id="IPR011009">
    <property type="entry name" value="Kinase-like_dom_sf"/>
</dbReference>
<dbReference type="AlphaFoldDB" id="A0A409W463"/>
<dbReference type="Proteomes" id="UP000284842">
    <property type="component" value="Unassembled WGS sequence"/>
</dbReference>
<dbReference type="EMBL" id="NHTK01005823">
    <property type="protein sequence ID" value="PPQ73330.1"/>
    <property type="molecule type" value="Genomic_DNA"/>
</dbReference>
<feature type="compositionally biased region" description="Low complexity" evidence="1">
    <location>
        <begin position="86"/>
        <end position="98"/>
    </location>
</feature>
<sequence length="343" mass="38539">MQLITLSFFVASLVVASVVQSAPLTPNSNLVAHNLLNENIIAPRSPSPYTWSAQIAGAESQHVFLRAPPGPGSPPKRASTEPIKLPSSQNPASPASPQKGSIAQNPTAHPPTKSRTYKPKRKMPPQDPQQQVHPSQLFVPVAAALPPPTHLRNNRPPMGGQVSEGNFGKVYRHQSSSNTLIKVIPPMAGWTDEQRQHAVEGEVKGLILAGQYRNQWGTYIRKGQIYFYIFLLKVQGVTIDRWNPYIQVEHDEQRRVAVAHAVLQRVKDKAWSYFRHRRIIHGDPNPGNVLIRGTSVNSFEVDFIDWTHVESCYIDRPTLDAEIDNFWYEMFERHADSDTDMQQ</sequence>
<evidence type="ECO:0000256" key="1">
    <source>
        <dbReference type="SAM" id="MobiDB-lite"/>
    </source>
</evidence>
<feature type="signal peptide" evidence="2">
    <location>
        <begin position="1"/>
        <end position="21"/>
    </location>
</feature>
<dbReference type="InParanoid" id="A0A409W463"/>
<name>A0A409W463_9AGAR</name>
<evidence type="ECO:0008006" key="5">
    <source>
        <dbReference type="Google" id="ProtNLM"/>
    </source>
</evidence>
<feature type="chain" id="PRO_5019199129" description="Aminoglycoside phosphotransferase domain-containing protein" evidence="2">
    <location>
        <begin position="22"/>
        <end position="343"/>
    </location>
</feature>
<keyword evidence="4" id="KW-1185">Reference proteome</keyword>
<accession>A0A409W463</accession>
<dbReference type="SUPFAM" id="SSF56112">
    <property type="entry name" value="Protein kinase-like (PK-like)"/>
    <property type="match status" value="1"/>
</dbReference>
<evidence type="ECO:0000313" key="4">
    <source>
        <dbReference type="Proteomes" id="UP000284842"/>
    </source>
</evidence>
<keyword evidence="2" id="KW-0732">Signal</keyword>
<gene>
    <name evidence="3" type="ORF">CVT24_012300</name>
</gene>
<comment type="caution">
    <text evidence="3">The sequence shown here is derived from an EMBL/GenBank/DDBJ whole genome shotgun (WGS) entry which is preliminary data.</text>
</comment>